<evidence type="ECO:0000256" key="8">
    <source>
        <dbReference type="ARBA" id="ARBA00023251"/>
    </source>
</evidence>
<dbReference type="NCBIfam" id="TIGR00711">
    <property type="entry name" value="efflux_EmrB"/>
    <property type="match status" value="1"/>
</dbReference>
<evidence type="ECO:0000313" key="12">
    <source>
        <dbReference type="EMBL" id="MDT0419225.1"/>
    </source>
</evidence>
<feature type="transmembrane region" description="Helical" evidence="10">
    <location>
        <begin position="65"/>
        <end position="85"/>
    </location>
</feature>
<evidence type="ECO:0000256" key="10">
    <source>
        <dbReference type="SAM" id="Phobius"/>
    </source>
</evidence>
<evidence type="ECO:0000256" key="3">
    <source>
        <dbReference type="ARBA" id="ARBA00022448"/>
    </source>
</evidence>
<dbReference type="SUPFAM" id="SSF103473">
    <property type="entry name" value="MFS general substrate transporter"/>
    <property type="match status" value="1"/>
</dbReference>
<feature type="domain" description="Major facilitator superfamily (MFS) profile" evidence="11">
    <location>
        <begin position="31"/>
        <end position="478"/>
    </location>
</feature>
<feature type="region of interest" description="Disordered" evidence="9">
    <location>
        <begin position="1"/>
        <end position="21"/>
    </location>
</feature>
<reference evidence="13" key="1">
    <citation type="submission" date="2023-07" db="EMBL/GenBank/DDBJ databases">
        <title>30 novel species of actinomycetes from the DSMZ collection.</title>
        <authorList>
            <person name="Nouioui I."/>
        </authorList>
    </citation>
    <scope>NUCLEOTIDE SEQUENCE [LARGE SCALE GENOMIC DNA]</scope>
    <source>
        <strain evidence="13">DSM 41982</strain>
    </source>
</reference>
<dbReference type="AlphaFoldDB" id="A0ABD5EDE5"/>
<dbReference type="Gene3D" id="1.20.1250.20">
    <property type="entry name" value="MFS general substrate transporter like domains"/>
    <property type="match status" value="2"/>
</dbReference>
<organism evidence="12 13">
    <name type="scientific">Streptomyces evansiae</name>
    <dbReference type="NCBI Taxonomy" id="3075535"/>
    <lineage>
        <taxon>Bacteria</taxon>
        <taxon>Bacillati</taxon>
        <taxon>Actinomycetota</taxon>
        <taxon>Actinomycetes</taxon>
        <taxon>Kitasatosporales</taxon>
        <taxon>Streptomycetaceae</taxon>
        <taxon>Streptomyces</taxon>
    </lineage>
</organism>
<feature type="transmembrane region" description="Helical" evidence="10">
    <location>
        <begin position="221"/>
        <end position="239"/>
    </location>
</feature>
<dbReference type="InterPro" id="IPR020846">
    <property type="entry name" value="MFS_dom"/>
</dbReference>
<dbReference type="Proteomes" id="UP001183607">
    <property type="component" value="Unassembled WGS sequence"/>
</dbReference>
<gene>
    <name evidence="12" type="ORF">RM574_27470</name>
</gene>
<keyword evidence="5 10" id="KW-0812">Transmembrane</keyword>
<feature type="transmembrane region" description="Helical" evidence="10">
    <location>
        <begin position="354"/>
        <end position="372"/>
    </location>
</feature>
<protein>
    <submittedName>
        <fullName evidence="12">MDR family MFS transporter</fullName>
    </submittedName>
</protein>
<proteinExistence type="inferred from homology"/>
<keyword evidence="4" id="KW-1003">Cell membrane</keyword>
<sequence length="481" mass="49191">MPPPSPSPSSPAPPGSASGGPAPVDPAVWRLAFTVVIGALAVVFDTTIVTVALDDLTRSLHASIATIQWVSTGYLLAVFVTIPLTKWAQARVGGKRLWIGALAVFLLGSVLSALAWNAPALIAFRVVQGIGGGIMMPLMATLIMQAAKGREIGRVMATVTLPTALGPILGPVLGGLILSVASWRWLFLVNIPFCLVGAVLAHRDLPDDRPAPDAPRPGLDVTGLLLLSPGVAALLYGLSRVEGSAGFTSAGVLVPLLAGLVLVLAFVARSLPRAHALINLRLLRHRAPAASAALLFLGGTSLYGAMLLLPLYWQQVRGEGALGAGLLLIPQGLGALAARTRAGHLTDRLGPRPVALAGFALVTLGTLPFALADAHTNTVLLLAALFLRGLGLGAAMVPLNGAAFIGLAHHEIPDASIISRVSQQIGGSVGTAVLAVVLQHTTASAATVADGYGAAFWWALAATAVALPLSLMLPGKGEVRG</sequence>
<dbReference type="PROSITE" id="PS50850">
    <property type="entry name" value="MFS"/>
    <property type="match status" value="1"/>
</dbReference>
<feature type="transmembrane region" description="Helical" evidence="10">
    <location>
        <begin position="122"/>
        <end position="143"/>
    </location>
</feature>
<feature type="transmembrane region" description="Helical" evidence="10">
    <location>
        <begin position="289"/>
        <end position="309"/>
    </location>
</feature>
<comment type="caution">
    <text evidence="12">The sequence shown here is derived from an EMBL/GenBank/DDBJ whole genome shotgun (WGS) entry which is preliminary data.</text>
</comment>
<dbReference type="InterPro" id="IPR004638">
    <property type="entry name" value="EmrB-like"/>
</dbReference>
<feature type="transmembrane region" description="Helical" evidence="10">
    <location>
        <begin position="321"/>
        <end position="342"/>
    </location>
</feature>
<feature type="transmembrane region" description="Helical" evidence="10">
    <location>
        <begin position="378"/>
        <end position="408"/>
    </location>
</feature>
<feature type="transmembrane region" description="Helical" evidence="10">
    <location>
        <begin position="245"/>
        <end position="268"/>
    </location>
</feature>
<dbReference type="Pfam" id="PF07690">
    <property type="entry name" value="MFS_1"/>
    <property type="match status" value="1"/>
</dbReference>
<evidence type="ECO:0000256" key="7">
    <source>
        <dbReference type="ARBA" id="ARBA00023136"/>
    </source>
</evidence>
<feature type="transmembrane region" description="Helical" evidence="10">
    <location>
        <begin position="183"/>
        <end position="201"/>
    </location>
</feature>
<keyword evidence="7 10" id="KW-0472">Membrane</keyword>
<evidence type="ECO:0000256" key="1">
    <source>
        <dbReference type="ARBA" id="ARBA00004651"/>
    </source>
</evidence>
<dbReference type="EMBL" id="JAVRER010000067">
    <property type="protein sequence ID" value="MDT0419225.1"/>
    <property type="molecule type" value="Genomic_DNA"/>
</dbReference>
<dbReference type="CDD" id="cd17503">
    <property type="entry name" value="MFS_LmrB_MDR_like"/>
    <property type="match status" value="1"/>
</dbReference>
<evidence type="ECO:0000313" key="13">
    <source>
        <dbReference type="Proteomes" id="UP001183607"/>
    </source>
</evidence>
<feature type="compositionally biased region" description="Pro residues" evidence="9">
    <location>
        <begin position="1"/>
        <end position="14"/>
    </location>
</feature>
<name>A0ABD5EDE5_9ACTN</name>
<feature type="transmembrane region" description="Helical" evidence="10">
    <location>
        <begin position="31"/>
        <end position="53"/>
    </location>
</feature>
<evidence type="ECO:0000259" key="11">
    <source>
        <dbReference type="PROSITE" id="PS50850"/>
    </source>
</evidence>
<dbReference type="RefSeq" id="WP_093853048.1">
    <property type="nucleotide sequence ID" value="NZ_JAVRER010000067.1"/>
</dbReference>
<evidence type="ECO:0000256" key="4">
    <source>
        <dbReference type="ARBA" id="ARBA00022475"/>
    </source>
</evidence>
<dbReference type="GO" id="GO:0005886">
    <property type="term" value="C:plasma membrane"/>
    <property type="evidence" value="ECO:0007669"/>
    <property type="project" value="UniProtKB-SubCell"/>
</dbReference>
<dbReference type="PANTHER" id="PTHR42718:SF9">
    <property type="entry name" value="MAJOR FACILITATOR SUPERFAMILY MULTIDRUG TRANSPORTER MFSC"/>
    <property type="match status" value="1"/>
</dbReference>
<keyword evidence="6 10" id="KW-1133">Transmembrane helix</keyword>
<evidence type="ECO:0000256" key="2">
    <source>
        <dbReference type="ARBA" id="ARBA00008537"/>
    </source>
</evidence>
<evidence type="ECO:0000256" key="5">
    <source>
        <dbReference type="ARBA" id="ARBA00022692"/>
    </source>
</evidence>
<evidence type="ECO:0000256" key="6">
    <source>
        <dbReference type="ARBA" id="ARBA00022989"/>
    </source>
</evidence>
<feature type="transmembrane region" description="Helical" evidence="10">
    <location>
        <begin position="155"/>
        <end position="177"/>
    </location>
</feature>
<dbReference type="InterPro" id="IPR036259">
    <property type="entry name" value="MFS_trans_sf"/>
</dbReference>
<feature type="transmembrane region" description="Helical" evidence="10">
    <location>
        <begin position="455"/>
        <end position="473"/>
    </location>
</feature>
<evidence type="ECO:0000256" key="9">
    <source>
        <dbReference type="SAM" id="MobiDB-lite"/>
    </source>
</evidence>
<comment type="subcellular location">
    <subcellularLocation>
        <location evidence="1">Cell membrane</location>
        <topology evidence="1">Multi-pass membrane protein</topology>
    </subcellularLocation>
</comment>
<dbReference type="PANTHER" id="PTHR42718">
    <property type="entry name" value="MAJOR FACILITATOR SUPERFAMILY MULTIDRUG TRANSPORTER MFSC"/>
    <property type="match status" value="1"/>
</dbReference>
<accession>A0ABD5EDE5</accession>
<feature type="transmembrane region" description="Helical" evidence="10">
    <location>
        <begin position="97"/>
        <end position="116"/>
    </location>
</feature>
<dbReference type="InterPro" id="IPR011701">
    <property type="entry name" value="MFS"/>
</dbReference>
<comment type="similarity">
    <text evidence="2">Belongs to the major facilitator superfamily. EmrB family.</text>
</comment>
<keyword evidence="3" id="KW-0813">Transport</keyword>
<dbReference type="GO" id="GO:0046677">
    <property type="term" value="P:response to antibiotic"/>
    <property type="evidence" value="ECO:0007669"/>
    <property type="project" value="UniProtKB-KW"/>
</dbReference>
<keyword evidence="8" id="KW-0046">Antibiotic resistance</keyword>